<keyword evidence="2" id="KW-1185">Reference proteome</keyword>
<dbReference type="EMBL" id="JAHWGI010000007">
    <property type="protein sequence ID" value="KAK3907380.1"/>
    <property type="molecule type" value="Genomic_DNA"/>
</dbReference>
<evidence type="ECO:0000313" key="1">
    <source>
        <dbReference type="EMBL" id="KAK3907380.1"/>
    </source>
</evidence>
<reference evidence="1" key="2">
    <citation type="journal article" date="2023" name="BMC Genomics">
        <title>Pest status, molecular evolution, and epigenetic factors derived from the genome assembly of Frankliniella fusca, a thysanopteran phytovirus vector.</title>
        <authorList>
            <person name="Catto M.A."/>
            <person name="Labadie P.E."/>
            <person name="Jacobson A.L."/>
            <person name="Kennedy G.G."/>
            <person name="Srinivasan R."/>
            <person name="Hunt B.G."/>
        </authorList>
    </citation>
    <scope>NUCLEOTIDE SEQUENCE</scope>
    <source>
        <strain evidence="1">PL_HMW_Pooled</strain>
    </source>
</reference>
<accession>A0AAE1GT53</accession>
<feature type="non-terminal residue" evidence="1">
    <location>
        <position position="1"/>
    </location>
</feature>
<dbReference type="AlphaFoldDB" id="A0AAE1GT53"/>
<feature type="non-terminal residue" evidence="1">
    <location>
        <position position="96"/>
    </location>
</feature>
<dbReference type="Proteomes" id="UP001219518">
    <property type="component" value="Unassembled WGS sequence"/>
</dbReference>
<reference evidence="1" key="1">
    <citation type="submission" date="2021-07" db="EMBL/GenBank/DDBJ databases">
        <authorList>
            <person name="Catto M.A."/>
            <person name="Jacobson A."/>
            <person name="Kennedy G."/>
            <person name="Labadie P."/>
            <person name="Hunt B.G."/>
            <person name="Srinivasan R."/>
        </authorList>
    </citation>
    <scope>NUCLEOTIDE SEQUENCE</scope>
    <source>
        <strain evidence="1">PL_HMW_Pooled</strain>
        <tissue evidence="1">Head</tissue>
    </source>
</reference>
<evidence type="ECO:0000313" key="2">
    <source>
        <dbReference type="Proteomes" id="UP001219518"/>
    </source>
</evidence>
<organism evidence="1 2">
    <name type="scientific">Frankliniella fusca</name>
    <dbReference type="NCBI Taxonomy" id="407009"/>
    <lineage>
        <taxon>Eukaryota</taxon>
        <taxon>Metazoa</taxon>
        <taxon>Ecdysozoa</taxon>
        <taxon>Arthropoda</taxon>
        <taxon>Hexapoda</taxon>
        <taxon>Insecta</taxon>
        <taxon>Pterygota</taxon>
        <taxon>Neoptera</taxon>
        <taxon>Paraneoptera</taxon>
        <taxon>Thysanoptera</taxon>
        <taxon>Terebrantia</taxon>
        <taxon>Thripoidea</taxon>
        <taxon>Thripidae</taxon>
        <taxon>Frankliniella</taxon>
    </lineage>
</organism>
<proteinExistence type="predicted"/>
<comment type="caution">
    <text evidence="1">The sequence shown here is derived from an EMBL/GenBank/DDBJ whole genome shotgun (WGS) entry which is preliminary data.</text>
</comment>
<sequence length="96" mass="10506">LRRGVTGEEVYGFSGVTRESAGRARVCESLHRGISRTADPPRGKVEVRGSFSWVARSPRRTHRGSAVREIPARQDVRTVSFPDGLAGYARETATPP</sequence>
<name>A0AAE1GT53_9NEOP</name>
<protein>
    <submittedName>
        <fullName evidence="1">Glucans biosynthesis glucosyltransferase H</fullName>
    </submittedName>
</protein>
<gene>
    <name evidence="1" type="ORF">KUF71_018209</name>
</gene>